<evidence type="ECO:0000313" key="1">
    <source>
        <dbReference type="EMBL" id="MDB2002831.1"/>
    </source>
</evidence>
<reference evidence="1" key="1">
    <citation type="submission" date="2023-01" db="EMBL/GenBank/DDBJ databases">
        <title>Human gut microbiome strain richness.</title>
        <authorList>
            <person name="Chen-Liaw A."/>
        </authorList>
    </citation>
    <scope>NUCLEOTIDE SEQUENCE</scope>
    <source>
        <strain evidence="1">B1_m1001713B170214d0_201011</strain>
    </source>
</reference>
<protein>
    <submittedName>
        <fullName evidence="1">Uncharacterized protein</fullName>
    </submittedName>
</protein>
<dbReference type="GeneID" id="57968246"/>
<sequence length="92" mass="10776">MNEKELLDMMVTERIQIFVREMKSAQTLAERKNTRLLMDYAEGILNRLSEQEHALMEQYLDSMTNRMADVEPALFTGGFRDGIRVMKFINSL</sequence>
<organism evidence="1 2">
    <name type="scientific">Clostridium symbiosum</name>
    <name type="common">Bacteroides symbiosus</name>
    <dbReference type="NCBI Taxonomy" id="1512"/>
    <lineage>
        <taxon>Bacteria</taxon>
        <taxon>Bacillati</taxon>
        <taxon>Bacillota</taxon>
        <taxon>Clostridia</taxon>
        <taxon>Lachnospirales</taxon>
        <taxon>Lachnospiraceae</taxon>
        <taxon>Otoolea</taxon>
    </lineage>
</organism>
<dbReference type="Proteomes" id="UP001300871">
    <property type="component" value="Unassembled WGS sequence"/>
</dbReference>
<dbReference type="RefSeq" id="WP_054345861.1">
    <property type="nucleotide sequence ID" value="NZ_JAAISL010000154.1"/>
</dbReference>
<gene>
    <name evidence="1" type="ORF">PM006_21735</name>
</gene>
<evidence type="ECO:0000313" key="2">
    <source>
        <dbReference type="Proteomes" id="UP001300871"/>
    </source>
</evidence>
<comment type="caution">
    <text evidence="1">The sequence shown here is derived from an EMBL/GenBank/DDBJ whole genome shotgun (WGS) entry which is preliminary data.</text>
</comment>
<dbReference type="EMBL" id="JAQLGM010000096">
    <property type="protein sequence ID" value="MDB2002831.1"/>
    <property type="molecule type" value="Genomic_DNA"/>
</dbReference>
<name>A0AAW6B0L6_CLOSY</name>
<accession>A0AAW6B0L6</accession>
<proteinExistence type="predicted"/>
<dbReference type="AlphaFoldDB" id="A0AAW6B0L6"/>